<evidence type="ECO:0000256" key="2">
    <source>
        <dbReference type="SAM" id="MobiDB-lite"/>
    </source>
</evidence>
<dbReference type="Proteomes" id="UP000094065">
    <property type="component" value="Unassembled WGS sequence"/>
</dbReference>
<feature type="region of interest" description="Disordered" evidence="2">
    <location>
        <begin position="246"/>
        <end position="304"/>
    </location>
</feature>
<dbReference type="GeneID" id="30159668"/>
<dbReference type="InterPro" id="IPR057321">
    <property type="entry name" value="RFX1-4/6/8-like_BCD"/>
</dbReference>
<dbReference type="InterPro" id="IPR036388">
    <property type="entry name" value="WH-like_DNA-bd_sf"/>
</dbReference>
<dbReference type="Pfam" id="PF25340">
    <property type="entry name" value="BCD_RFX"/>
    <property type="match status" value="1"/>
</dbReference>
<dbReference type="Pfam" id="PF02257">
    <property type="entry name" value="RFX_DNA_binding"/>
    <property type="match status" value="1"/>
</dbReference>
<feature type="compositionally biased region" description="Low complexity" evidence="2">
    <location>
        <begin position="17"/>
        <end position="29"/>
    </location>
</feature>
<evidence type="ECO:0000313" key="5">
    <source>
        <dbReference type="Proteomes" id="UP000094065"/>
    </source>
</evidence>
<dbReference type="RefSeq" id="XP_018988895.1">
    <property type="nucleotide sequence ID" value="XM_019143232.1"/>
</dbReference>
<feature type="domain" description="RFX-type winged-helix" evidence="3">
    <location>
        <begin position="334"/>
        <end position="418"/>
    </location>
</feature>
<protein>
    <recommendedName>
        <fullName evidence="3">RFX-type winged-helix domain-containing protein</fullName>
    </recommendedName>
</protein>
<dbReference type="InterPro" id="IPR039779">
    <property type="entry name" value="RFX-like"/>
</dbReference>
<dbReference type="EMBL" id="AWGJ01000014">
    <property type="protein sequence ID" value="ODN72954.1"/>
    <property type="molecule type" value="Genomic_DNA"/>
</dbReference>
<accession>A0A1E3H9I6</accession>
<organism evidence="4 5">
    <name type="scientific">Cryptococcus amylolentus CBS 6039</name>
    <dbReference type="NCBI Taxonomy" id="1295533"/>
    <lineage>
        <taxon>Eukaryota</taxon>
        <taxon>Fungi</taxon>
        <taxon>Dikarya</taxon>
        <taxon>Basidiomycota</taxon>
        <taxon>Agaricomycotina</taxon>
        <taxon>Tremellomycetes</taxon>
        <taxon>Tremellales</taxon>
        <taxon>Cryptococcaceae</taxon>
        <taxon>Cryptococcus</taxon>
    </lineage>
</organism>
<feature type="compositionally biased region" description="Polar residues" evidence="2">
    <location>
        <begin position="274"/>
        <end position="288"/>
    </location>
</feature>
<gene>
    <name evidence="4" type="ORF">L202_08359</name>
</gene>
<feature type="compositionally biased region" description="Polar residues" evidence="2">
    <location>
        <begin position="189"/>
        <end position="204"/>
    </location>
</feature>
<comment type="caution">
    <text evidence="4">The sequence shown here is derived from an EMBL/GenBank/DDBJ whole genome shotgun (WGS) entry which is preliminary data.</text>
</comment>
<feature type="region of interest" description="Disordered" evidence="2">
    <location>
        <begin position="888"/>
        <end position="910"/>
    </location>
</feature>
<dbReference type="PANTHER" id="PTHR12619">
    <property type="entry name" value="RFX TRANSCRIPTION FACTOR FAMILY"/>
    <property type="match status" value="1"/>
</dbReference>
<dbReference type="SUPFAM" id="SSF46785">
    <property type="entry name" value="Winged helix' DNA-binding domain"/>
    <property type="match status" value="1"/>
</dbReference>
<dbReference type="GO" id="GO:0000981">
    <property type="term" value="F:DNA-binding transcription factor activity, RNA polymerase II-specific"/>
    <property type="evidence" value="ECO:0007669"/>
    <property type="project" value="TreeGrafter"/>
</dbReference>
<feature type="region of interest" description="Disordered" evidence="2">
    <location>
        <begin position="1"/>
        <end position="38"/>
    </location>
</feature>
<dbReference type="InterPro" id="IPR036390">
    <property type="entry name" value="WH_DNA-bd_sf"/>
</dbReference>
<dbReference type="STRING" id="1295533.A0A1E3H9I6"/>
<dbReference type="OrthoDB" id="10056949at2759"/>
<sequence length="910" mass="100823">MAEPATLQAFSFPPARPLSSSPTDPTSPDVHQQSHSSDLQFDAEALTLTPENEPWNGELEPSMGMNLLIDPSYQPHMLNHAWSNSSLSSFHSTHSNPGLHVSTDSPMEMPSAGHSRHSSYSSLNGIDTKVSGNGAPFMDMYPVQHVGEFNPVIATGDLFTASDIKQHPKLAVQTQGLGKIMTTRERSASRSMPYNRQRSESLSIKSEEGDDIASLISASTTYSAHTPWSTTNSIAGGFNDLSLHHRRTSSSTSYTNTPLRTSPPHPMLSRARRSSSMIIPRQQSQSDLSRNEFKLQGSAAERQAVVRSDLTEKADEIKAMSSSSQQDKARALWVRRWLLMSYTRSEPHTVPRQGLYHSYTMSCDEYGIKPINSASFGKAVRSAYPGIKTRRLGVRGNSQVFPFKYHYVSIRPAIQIEAERLNDYGDSSGAWHVAPEDGSMDFQSSNDRDMVMDGEDVDDSDEEDQKPSGSLSYRPSQQSLSRDRSTSINELFTPQRPKAAFTRRHTTNSVNSVGSRASQSHVRVYSLPGFPTLSVAAELGNELSMENLQSFWNSFCQHEEIIVECMRGYHFDQYEMNCRTFWTSLPPSLIQVCLHPVISGMITEAMLVCYDHIVGILLDKLTSPFPVISQCSLRALADNLEAIMEESLGIFPQNFSESKVEMSARVAHLFLRFIDLHQLTAALSPILANQSQVRTMITAWENLDVRNVSDQCALSCQCQQDVIEAVLQDFYHWLVEAEKYLAKGGYAIDRLGGWVDKMLGDVQAATGGVSLSALVCKVGFVTSQVMRDFTLKSDQTFGLFQLIKTWLDDWVSIAALRKTKLSIGNSSPPVPTYIPAMSVFIPQHDTITNPDLSTAVPFGQGSSQWPQSGLNVHQPFDGQQGQYLAMPSFGSEHNASTPRPMFGHAMGQQQ</sequence>
<feature type="compositionally biased region" description="Polar residues" evidence="2">
    <location>
        <begin position="467"/>
        <end position="492"/>
    </location>
</feature>
<proteinExistence type="predicted"/>
<keyword evidence="1" id="KW-0238">DNA-binding</keyword>
<dbReference type="Gene3D" id="1.10.10.10">
    <property type="entry name" value="Winged helix-like DNA-binding domain superfamily/Winged helix DNA-binding domain"/>
    <property type="match status" value="1"/>
</dbReference>
<evidence type="ECO:0000313" key="4">
    <source>
        <dbReference type="EMBL" id="ODN72954.1"/>
    </source>
</evidence>
<feature type="region of interest" description="Disordered" evidence="2">
    <location>
        <begin position="107"/>
        <end position="126"/>
    </location>
</feature>
<feature type="region of interest" description="Disordered" evidence="2">
    <location>
        <begin position="429"/>
        <end position="513"/>
    </location>
</feature>
<keyword evidence="5" id="KW-1185">Reference proteome</keyword>
<evidence type="ECO:0000256" key="1">
    <source>
        <dbReference type="ARBA" id="ARBA00023125"/>
    </source>
</evidence>
<feature type="compositionally biased region" description="Acidic residues" evidence="2">
    <location>
        <begin position="452"/>
        <end position="464"/>
    </location>
</feature>
<reference evidence="4 5" key="1">
    <citation type="submission" date="2016-06" db="EMBL/GenBank/DDBJ databases">
        <title>Evolution of pathogenesis and genome organization in the Tremellales.</title>
        <authorList>
            <person name="Cuomo C."/>
            <person name="Litvintseva A."/>
            <person name="Heitman J."/>
            <person name="Chen Y."/>
            <person name="Sun S."/>
            <person name="Springer D."/>
            <person name="Dromer F."/>
            <person name="Young S."/>
            <person name="Zeng Q."/>
            <person name="Chapman S."/>
            <person name="Gujja S."/>
            <person name="Saif S."/>
            <person name="Birren B."/>
        </authorList>
    </citation>
    <scope>NUCLEOTIDE SEQUENCE [LARGE SCALE GENOMIC DNA]</scope>
    <source>
        <strain evidence="4 5">CBS 6039</strain>
    </source>
</reference>
<feature type="region of interest" description="Disordered" evidence="2">
    <location>
        <begin position="183"/>
        <end position="206"/>
    </location>
</feature>
<dbReference type="PROSITE" id="PS51526">
    <property type="entry name" value="RFX_DBD"/>
    <property type="match status" value="1"/>
</dbReference>
<dbReference type="GO" id="GO:0000978">
    <property type="term" value="F:RNA polymerase II cis-regulatory region sequence-specific DNA binding"/>
    <property type="evidence" value="ECO:0007669"/>
    <property type="project" value="TreeGrafter"/>
</dbReference>
<dbReference type="PANTHER" id="PTHR12619:SF5">
    <property type="entry name" value="TRANSCRIPTION FACTOR RFX4"/>
    <property type="match status" value="1"/>
</dbReference>
<dbReference type="AlphaFoldDB" id="A0A1E3H9I6"/>
<evidence type="ECO:0000259" key="3">
    <source>
        <dbReference type="PROSITE" id="PS51526"/>
    </source>
</evidence>
<name>A0A1E3H9I6_9TREE</name>
<dbReference type="InterPro" id="IPR003150">
    <property type="entry name" value="DNA-bd_RFX"/>
</dbReference>